<name>A0A176YAY6_9BRAD</name>
<accession>A0A176YAY6</accession>
<dbReference type="Proteomes" id="UP000076959">
    <property type="component" value="Unassembled WGS sequence"/>
</dbReference>
<gene>
    <name evidence="2" type="ORF">AYJ54_31855</name>
</gene>
<dbReference type="AlphaFoldDB" id="A0A176YAY6"/>
<keyword evidence="3" id="KW-1185">Reference proteome</keyword>
<feature type="compositionally biased region" description="Basic and acidic residues" evidence="1">
    <location>
        <begin position="131"/>
        <end position="141"/>
    </location>
</feature>
<reference evidence="2 3" key="1">
    <citation type="submission" date="2016-03" db="EMBL/GenBank/DDBJ databases">
        <title>Draft Genome Sequence of the Strain BR 10245 (Bradyrhizobium sp.) isolated from nodules of Centrolobium paraense.</title>
        <authorList>
            <person name="Simoes-Araujo J.L.Sr."/>
            <person name="Barauna A.C."/>
            <person name="Silva K."/>
            <person name="Zilli J.E."/>
        </authorList>
    </citation>
    <scope>NUCLEOTIDE SEQUENCE [LARGE SCALE GENOMIC DNA]</scope>
    <source>
        <strain evidence="2 3">BR 10245</strain>
    </source>
</reference>
<protein>
    <submittedName>
        <fullName evidence="2">Uncharacterized protein</fullName>
    </submittedName>
</protein>
<proteinExistence type="predicted"/>
<evidence type="ECO:0000313" key="2">
    <source>
        <dbReference type="EMBL" id="OAE99889.1"/>
    </source>
</evidence>
<organism evidence="2 3">
    <name type="scientific">Bradyrhizobium centrolobii</name>
    <dbReference type="NCBI Taxonomy" id="1505087"/>
    <lineage>
        <taxon>Bacteria</taxon>
        <taxon>Pseudomonadati</taxon>
        <taxon>Pseudomonadota</taxon>
        <taxon>Alphaproteobacteria</taxon>
        <taxon>Hyphomicrobiales</taxon>
        <taxon>Nitrobacteraceae</taxon>
        <taxon>Bradyrhizobium</taxon>
    </lineage>
</organism>
<comment type="caution">
    <text evidence="2">The sequence shown here is derived from an EMBL/GenBank/DDBJ whole genome shotgun (WGS) entry which is preliminary data.</text>
</comment>
<evidence type="ECO:0000256" key="1">
    <source>
        <dbReference type="SAM" id="MobiDB-lite"/>
    </source>
</evidence>
<evidence type="ECO:0000313" key="3">
    <source>
        <dbReference type="Proteomes" id="UP000076959"/>
    </source>
</evidence>
<sequence>MYRSKVVALMSAKTMKLTYTDSRDGRVIIGFTDERGEHEIALSAIETADLIGALRTSLEEAIGSPAADSMALPGIERVQIVETAEEMVFRVYMNDRISHDYPVPKGTVLADELRMLADRMEARNSAKATHRSPDAKKGKLN</sequence>
<feature type="region of interest" description="Disordered" evidence="1">
    <location>
        <begin position="122"/>
        <end position="141"/>
    </location>
</feature>
<dbReference type="EMBL" id="LUUB01000114">
    <property type="protein sequence ID" value="OAE99889.1"/>
    <property type="molecule type" value="Genomic_DNA"/>
</dbReference>